<sequence length="394" mass="43967">MTCRATILSPSQPYSNDTMSIEFVPRVRSGAAWPTQAIPVAQTTISSNDEHRLIQALKDSIDNDQTYRQAMEGLSGVNGYPAHIWKDYYLEHGRRIDLELPDPVPRFVKKPFAFKSTMEQSETQVASTSSAPIGYGPGRTQRKPYVRPPSNKNTSTTHNTIKIPTRASTTSSSSRSPSPPTAELRYASVKRTAHTFSEQDRVFFFKQIRWALSCDSSLTKHGLCVGLQDKAPHHSAASWAYFWGKEAARANSIVSAVQKKHKGVVATDCEDVSDDYSLSFETSSVADDGDSYRDGMVKYAAPEPANLNAMEEAPGGDEAAMGQSGGDPYTDADDRVMARYVATVENFDSLTPRQQWSKFEDKYPQRNSGSWIKRYTRRKAFIDRLANLHRKENI</sequence>
<reference evidence="2 3" key="1">
    <citation type="journal article" date="2016" name="Mol. Biol. Evol.">
        <title>Comparative Genomics of Early-Diverging Mushroom-Forming Fungi Provides Insights into the Origins of Lignocellulose Decay Capabilities.</title>
        <authorList>
            <person name="Nagy L.G."/>
            <person name="Riley R."/>
            <person name="Tritt A."/>
            <person name="Adam C."/>
            <person name="Daum C."/>
            <person name="Floudas D."/>
            <person name="Sun H."/>
            <person name="Yadav J.S."/>
            <person name="Pangilinan J."/>
            <person name="Larsson K.H."/>
            <person name="Matsuura K."/>
            <person name="Barry K."/>
            <person name="Labutti K."/>
            <person name="Kuo R."/>
            <person name="Ohm R.A."/>
            <person name="Bhattacharya S.S."/>
            <person name="Shirouzu T."/>
            <person name="Yoshinaga Y."/>
            <person name="Martin F.M."/>
            <person name="Grigoriev I.V."/>
            <person name="Hibbett D.S."/>
        </authorList>
    </citation>
    <scope>NUCLEOTIDE SEQUENCE [LARGE SCALE GENOMIC DNA]</scope>
    <source>
        <strain evidence="2 3">CBS 109695</strain>
    </source>
</reference>
<accession>A0A167T1H7</accession>
<dbReference type="AlphaFoldDB" id="A0A167T1H7"/>
<feature type="compositionally biased region" description="Low complexity" evidence="1">
    <location>
        <begin position="164"/>
        <end position="176"/>
    </location>
</feature>
<dbReference type="Proteomes" id="UP000076532">
    <property type="component" value="Unassembled WGS sequence"/>
</dbReference>
<dbReference type="STRING" id="436010.A0A167T1H7"/>
<proteinExistence type="predicted"/>
<dbReference type="OrthoDB" id="3194584at2759"/>
<dbReference type="Gene3D" id="1.10.10.60">
    <property type="entry name" value="Homeodomain-like"/>
    <property type="match status" value="1"/>
</dbReference>
<feature type="compositionally biased region" description="Polar residues" evidence="1">
    <location>
        <begin position="119"/>
        <end position="131"/>
    </location>
</feature>
<dbReference type="EMBL" id="KV418551">
    <property type="protein sequence ID" value="KZP02464.1"/>
    <property type="molecule type" value="Genomic_DNA"/>
</dbReference>
<gene>
    <name evidence="2" type="ORF">FIBSPDRAFT_36502</name>
</gene>
<evidence type="ECO:0000313" key="2">
    <source>
        <dbReference type="EMBL" id="KZP02464.1"/>
    </source>
</evidence>
<feature type="region of interest" description="Disordered" evidence="1">
    <location>
        <begin position="119"/>
        <end position="183"/>
    </location>
</feature>
<keyword evidence="3" id="KW-1185">Reference proteome</keyword>
<name>A0A167T1H7_9AGAM</name>
<evidence type="ECO:0000256" key="1">
    <source>
        <dbReference type="SAM" id="MobiDB-lite"/>
    </source>
</evidence>
<protein>
    <submittedName>
        <fullName evidence="2">Uncharacterized protein</fullName>
    </submittedName>
</protein>
<organism evidence="2 3">
    <name type="scientific">Athelia psychrophila</name>
    <dbReference type="NCBI Taxonomy" id="1759441"/>
    <lineage>
        <taxon>Eukaryota</taxon>
        <taxon>Fungi</taxon>
        <taxon>Dikarya</taxon>
        <taxon>Basidiomycota</taxon>
        <taxon>Agaricomycotina</taxon>
        <taxon>Agaricomycetes</taxon>
        <taxon>Agaricomycetidae</taxon>
        <taxon>Atheliales</taxon>
        <taxon>Atheliaceae</taxon>
        <taxon>Athelia</taxon>
    </lineage>
</organism>
<evidence type="ECO:0000313" key="3">
    <source>
        <dbReference type="Proteomes" id="UP000076532"/>
    </source>
</evidence>
<feature type="compositionally biased region" description="Polar residues" evidence="1">
    <location>
        <begin position="150"/>
        <end position="162"/>
    </location>
</feature>